<gene>
    <name evidence="1" type="ORF">CPAR01_07349</name>
</gene>
<name>A0ABQ9SPB7_9PEZI</name>
<reference evidence="1 2" key="1">
    <citation type="submission" date="2016-10" db="EMBL/GenBank/DDBJ databases">
        <title>The genome sequence of Colletotrichum fioriniae PJ7.</title>
        <authorList>
            <person name="Baroncelli R."/>
        </authorList>
    </citation>
    <scope>NUCLEOTIDE SEQUENCE [LARGE SCALE GENOMIC DNA]</scope>
    <source>
        <strain evidence="1 2">IMI 384185</strain>
    </source>
</reference>
<organism evidence="1 2">
    <name type="scientific">Colletotrichum paranaense</name>
    <dbReference type="NCBI Taxonomy" id="1914294"/>
    <lineage>
        <taxon>Eukaryota</taxon>
        <taxon>Fungi</taxon>
        <taxon>Dikarya</taxon>
        <taxon>Ascomycota</taxon>
        <taxon>Pezizomycotina</taxon>
        <taxon>Sordariomycetes</taxon>
        <taxon>Hypocreomycetidae</taxon>
        <taxon>Glomerellales</taxon>
        <taxon>Glomerellaceae</taxon>
        <taxon>Colletotrichum</taxon>
        <taxon>Colletotrichum acutatum species complex</taxon>
    </lineage>
</organism>
<proteinExistence type="predicted"/>
<accession>A0ABQ9SPB7</accession>
<protein>
    <recommendedName>
        <fullName evidence="3">Secreted protein</fullName>
    </recommendedName>
</protein>
<dbReference type="EMBL" id="MOPA01000005">
    <property type="protein sequence ID" value="KAK1541360.1"/>
    <property type="molecule type" value="Genomic_DNA"/>
</dbReference>
<keyword evidence="2" id="KW-1185">Reference proteome</keyword>
<evidence type="ECO:0000313" key="1">
    <source>
        <dbReference type="EMBL" id="KAK1541360.1"/>
    </source>
</evidence>
<sequence length="91" mass="9346">MARGLIPPCRLHLGAFGWGCGTGESPSLGSPHSGQSSTPCSSCCCICTCPAALETFCAPASLSVRTRPAAILSLAKVSNNRTYGKTQICEV</sequence>
<dbReference type="Proteomes" id="UP001241169">
    <property type="component" value="Unassembled WGS sequence"/>
</dbReference>
<evidence type="ECO:0008006" key="3">
    <source>
        <dbReference type="Google" id="ProtNLM"/>
    </source>
</evidence>
<evidence type="ECO:0000313" key="2">
    <source>
        <dbReference type="Proteomes" id="UP001241169"/>
    </source>
</evidence>
<dbReference type="GeneID" id="85375517"/>
<dbReference type="RefSeq" id="XP_060350492.1">
    <property type="nucleotide sequence ID" value="XM_060491618.1"/>
</dbReference>
<comment type="caution">
    <text evidence="1">The sequence shown here is derived from an EMBL/GenBank/DDBJ whole genome shotgun (WGS) entry which is preliminary data.</text>
</comment>